<reference evidence="1 2" key="1">
    <citation type="submission" date="2017-02" db="EMBL/GenBank/DDBJ databases">
        <title>The new phylogeny of genus Mycobacterium.</title>
        <authorList>
            <person name="Tortoli E."/>
            <person name="Trovato A."/>
            <person name="Cirillo D.M."/>
        </authorList>
    </citation>
    <scope>NUCLEOTIDE SEQUENCE [LARGE SCALE GENOMIC DNA]</scope>
    <source>
        <strain evidence="1 2">DSM 45578</strain>
    </source>
</reference>
<accession>A0A1W9YTH0</accession>
<dbReference type="EMBL" id="MVHJ01000021">
    <property type="protein sequence ID" value="ORA03060.1"/>
    <property type="molecule type" value="Genomic_DNA"/>
</dbReference>
<sequence length="68" mass="7687">MRSGGFASFVKYQFAQHPACPECGGHRTQTIGYGMPTDPDEWGPWRYMGGCCPKSDTWHCSLCDHEWS</sequence>
<dbReference type="Proteomes" id="UP000192366">
    <property type="component" value="Unassembled WGS sequence"/>
</dbReference>
<protein>
    <submittedName>
        <fullName evidence="1">Alkylphosphonate transporter</fullName>
    </submittedName>
</protein>
<dbReference type="OrthoDB" id="3541981at2"/>
<evidence type="ECO:0000313" key="2">
    <source>
        <dbReference type="Proteomes" id="UP000192366"/>
    </source>
</evidence>
<organism evidence="1 2">
    <name type="scientific">Mycolicibacterium bacteremicum</name>
    <name type="common">Mycobacterium bacteremicum</name>
    <dbReference type="NCBI Taxonomy" id="564198"/>
    <lineage>
        <taxon>Bacteria</taxon>
        <taxon>Bacillati</taxon>
        <taxon>Actinomycetota</taxon>
        <taxon>Actinomycetes</taxon>
        <taxon>Mycobacteriales</taxon>
        <taxon>Mycobacteriaceae</taxon>
        <taxon>Mycolicibacterium</taxon>
    </lineage>
</organism>
<comment type="caution">
    <text evidence="1">The sequence shown here is derived from an EMBL/GenBank/DDBJ whole genome shotgun (WGS) entry which is preliminary data.</text>
</comment>
<dbReference type="STRING" id="564198.BST17_20875"/>
<name>A0A1W9YTH0_MYCBA</name>
<proteinExistence type="predicted"/>
<dbReference type="AlphaFoldDB" id="A0A1W9YTH0"/>
<evidence type="ECO:0000313" key="1">
    <source>
        <dbReference type="EMBL" id="ORA03060.1"/>
    </source>
</evidence>
<gene>
    <name evidence="1" type="ORF">BST17_20875</name>
</gene>
<keyword evidence="2" id="KW-1185">Reference proteome</keyword>